<evidence type="ECO:0000256" key="2">
    <source>
        <dbReference type="ARBA" id="ARBA00023098"/>
    </source>
</evidence>
<dbReference type="InterPro" id="IPR029045">
    <property type="entry name" value="ClpP/crotonase-like_dom_sf"/>
</dbReference>
<dbReference type="PROSITE" id="PS00166">
    <property type="entry name" value="ENOYL_COA_HYDRATASE"/>
    <property type="match status" value="1"/>
</dbReference>
<dbReference type="Gene3D" id="1.10.12.10">
    <property type="entry name" value="Lyase 2-enoyl-coa Hydratase, Chain A, domain 2"/>
    <property type="match status" value="1"/>
</dbReference>
<dbReference type="EC" id="4.2.1.17" evidence="5"/>
<dbReference type="AlphaFoldDB" id="A0A0D4ZZ19"/>
<dbReference type="PANTHER" id="PTHR11941:SF169">
    <property type="entry name" value="(7AS)-7A-METHYL-1,5-DIOXO-2,3,5,6,7,7A-HEXAHYDRO-1H-INDENE-CARBOXYL-COA HYDROLASE"/>
    <property type="match status" value="1"/>
</dbReference>
<geneLocation type="plasmid" evidence="5">
    <name>pJE1</name>
</geneLocation>
<sequence length="270" mass="28599">METFTMPTIPEAPGGEVKCELIDDHIALVTLNRPEKRNAVNVALATALDRVVKWTEADERIRVTILASSLPTIFCAGADVAEIAAGRAAELSTPDGGFAGLHAARRSKPWIAAVRGSALGGGCELCLSCDMIVAADDARFGLPEVKRGLFAAAAGAYRLAKLLPRNLATELITTGREFSAVFAHAHGMVNRLAPADEVIDTAISLAHEVAACAPLAVRESMKLVRLSAEKSEDALRAMSQEAARRIFASADAREGTAAFLEKRAPVWNGK</sequence>
<evidence type="ECO:0000256" key="3">
    <source>
        <dbReference type="ARBA" id="ARBA00023239"/>
    </source>
</evidence>
<proteinExistence type="inferred from homology"/>
<comment type="similarity">
    <text evidence="1 4">Belongs to the enoyl-CoA hydratase/isomerase family.</text>
</comment>
<accession>A0A0D4ZZ19</accession>
<dbReference type="PANTHER" id="PTHR11941">
    <property type="entry name" value="ENOYL-COA HYDRATASE-RELATED"/>
    <property type="match status" value="1"/>
</dbReference>
<protein>
    <submittedName>
        <fullName evidence="5">Enoyl-CoA hydratase</fullName>
        <ecNumber evidence="5">4.2.1.17</ecNumber>
    </submittedName>
</protein>
<keyword evidence="3 5" id="KW-0456">Lyase</keyword>
<organism evidence="5">
    <name type="scientific">Sphingomonas sp. JE1</name>
    <dbReference type="NCBI Taxonomy" id="1628059"/>
    <lineage>
        <taxon>Bacteria</taxon>
        <taxon>Pseudomonadati</taxon>
        <taxon>Pseudomonadota</taxon>
        <taxon>Alphaproteobacteria</taxon>
        <taxon>Sphingomonadales</taxon>
        <taxon>Sphingomonadaceae</taxon>
        <taxon>Sphingomonas</taxon>
    </lineage>
</organism>
<dbReference type="GO" id="GO:0004300">
    <property type="term" value="F:enoyl-CoA hydratase activity"/>
    <property type="evidence" value="ECO:0007669"/>
    <property type="project" value="UniProtKB-EC"/>
</dbReference>
<gene>
    <name evidence="5" type="ORF">pJE1_100</name>
</gene>
<dbReference type="InterPro" id="IPR014748">
    <property type="entry name" value="Enoyl-CoA_hydra_C"/>
</dbReference>
<evidence type="ECO:0000256" key="1">
    <source>
        <dbReference type="ARBA" id="ARBA00005254"/>
    </source>
</evidence>
<dbReference type="InterPro" id="IPR001753">
    <property type="entry name" value="Enoyl-CoA_hydra/iso"/>
</dbReference>
<evidence type="ECO:0000256" key="4">
    <source>
        <dbReference type="RuleBase" id="RU003707"/>
    </source>
</evidence>
<dbReference type="SUPFAM" id="SSF52096">
    <property type="entry name" value="ClpP/crotonase"/>
    <property type="match status" value="1"/>
</dbReference>
<dbReference type="GO" id="GO:0006635">
    <property type="term" value="P:fatty acid beta-oxidation"/>
    <property type="evidence" value="ECO:0007669"/>
    <property type="project" value="TreeGrafter"/>
</dbReference>
<evidence type="ECO:0000313" key="5">
    <source>
        <dbReference type="EMBL" id="AJW29522.1"/>
    </source>
</evidence>
<dbReference type="InterPro" id="IPR018376">
    <property type="entry name" value="Enoyl-CoA_hyd/isom_CS"/>
</dbReference>
<name>A0A0D4ZZ19_9SPHN</name>
<dbReference type="EMBL" id="KM017071">
    <property type="protein sequence ID" value="AJW29522.1"/>
    <property type="molecule type" value="Genomic_DNA"/>
</dbReference>
<dbReference type="Gene3D" id="3.90.226.10">
    <property type="entry name" value="2-enoyl-CoA Hydratase, Chain A, domain 1"/>
    <property type="match status" value="1"/>
</dbReference>
<keyword evidence="5" id="KW-0614">Plasmid</keyword>
<reference evidence="5" key="1">
    <citation type="submission" date="2014-06" db="EMBL/GenBank/DDBJ databases">
        <title>Molecular and ecological studies on carbamate pesticide degrading bacteria isolated from agricultural soils.</title>
        <authorList>
            <person name="Kim D.-U."/>
            <person name="Ka J.-O."/>
        </authorList>
    </citation>
    <scope>NUCLEOTIDE SEQUENCE</scope>
    <source>
        <strain evidence="5">JE1</strain>
        <plasmid evidence="5">pJE1</plasmid>
    </source>
</reference>
<keyword evidence="2" id="KW-0443">Lipid metabolism</keyword>
<dbReference type="Pfam" id="PF00378">
    <property type="entry name" value="ECH_1"/>
    <property type="match status" value="1"/>
</dbReference>
<dbReference type="CDD" id="cd06558">
    <property type="entry name" value="crotonase-like"/>
    <property type="match status" value="1"/>
</dbReference>